<dbReference type="SUPFAM" id="SSF53822">
    <property type="entry name" value="Periplasmic binding protein-like I"/>
    <property type="match status" value="1"/>
</dbReference>
<gene>
    <name evidence="6" type="ORF">DY245_37040</name>
</gene>
<evidence type="ECO:0000256" key="2">
    <source>
        <dbReference type="ARBA" id="ARBA00023125"/>
    </source>
</evidence>
<dbReference type="Pfam" id="PF00356">
    <property type="entry name" value="LacI"/>
    <property type="match status" value="1"/>
</dbReference>
<dbReference type="GO" id="GO:0003700">
    <property type="term" value="F:DNA-binding transcription factor activity"/>
    <property type="evidence" value="ECO:0007669"/>
    <property type="project" value="TreeGrafter"/>
</dbReference>
<dbReference type="Gene3D" id="3.40.50.2300">
    <property type="match status" value="2"/>
</dbReference>
<dbReference type="Pfam" id="PF13377">
    <property type="entry name" value="Peripla_BP_3"/>
    <property type="match status" value="1"/>
</dbReference>
<dbReference type="OrthoDB" id="3324394at2"/>
<proteinExistence type="predicted"/>
<dbReference type="InterPro" id="IPR046335">
    <property type="entry name" value="LacI/GalR-like_sensor"/>
</dbReference>
<dbReference type="PROSITE" id="PS50932">
    <property type="entry name" value="HTH_LACI_2"/>
    <property type="match status" value="1"/>
</dbReference>
<keyword evidence="3" id="KW-0804">Transcription</keyword>
<dbReference type="CDD" id="cd06267">
    <property type="entry name" value="PBP1_LacI_sugar_binding-like"/>
    <property type="match status" value="1"/>
</dbReference>
<dbReference type="RefSeq" id="WP_128511470.1">
    <property type="nucleotide sequence ID" value="NZ_QUAC01000423.1"/>
</dbReference>
<dbReference type="InterPro" id="IPR000843">
    <property type="entry name" value="HTH_LacI"/>
</dbReference>
<dbReference type="SUPFAM" id="SSF47413">
    <property type="entry name" value="lambda repressor-like DNA-binding domains"/>
    <property type="match status" value="1"/>
</dbReference>
<protein>
    <submittedName>
        <fullName evidence="6">LacI family DNA-binding transcriptional regulator</fullName>
    </submittedName>
</protein>
<dbReference type="InterPro" id="IPR028082">
    <property type="entry name" value="Peripla_BP_I"/>
</dbReference>
<dbReference type="CDD" id="cd01392">
    <property type="entry name" value="HTH_LacI"/>
    <property type="match status" value="1"/>
</dbReference>
<dbReference type="PROSITE" id="PS00356">
    <property type="entry name" value="HTH_LACI_1"/>
    <property type="match status" value="1"/>
</dbReference>
<dbReference type="PANTHER" id="PTHR30146">
    <property type="entry name" value="LACI-RELATED TRANSCRIPTIONAL REPRESSOR"/>
    <property type="match status" value="1"/>
</dbReference>
<keyword evidence="1" id="KW-0805">Transcription regulation</keyword>
<sequence length="357" mass="38074">MKVGITDVAARARVSEATVSRVINRRQGVSKKTRDAVEQAMAELGYERQTQGQLVAVITEFVSNPFFADVAERIESALAPHGLKTVLCPAFPGGVQERDFISALVDKGVAAVVFLSASNTVEGAETETYELLRQRRVPYVGINGEFADGVPAPVFSTDDALAAEQAVDHLYRLGHRRIGMASGPAGNHPADRRVQGFLDAMSKRGIEDAKDWVIRQSYTVEGGQAAAGLLLGLGATAIVAASDYMALGAIRGIRRQGRSVPGDVSVVGYDGSAITEFVDPPLTTVRQPADRLALEVGRSVLALVSNRDVPTGELLFDPELVIRSSSGPAPEPPQDSPQDRDRPGAADRGRRIAQNHT</sequence>
<dbReference type="PANTHER" id="PTHR30146:SF153">
    <property type="entry name" value="LACTOSE OPERON REPRESSOR"/>
    <property type="match status" value="1"/>
</dbReference>
<dbReference type="InterPro" id="IPR010982">
    <property type="entry name" value="Lambda_DNA-bd_dom_sf"/>
</dbReference>
<organism evidence="6 7">
    <name type="scientific">Streptomyces inhibens</name>
    <dbReference type="NCBI Taxonomy" id="2293571"/>
    <lineage>
        <taxon>Bacteria</taxon>
        <taxon>Bacillati</taxon>
        <taxon>Actinomycetota</taxon>
        <taxon>Actinomycetes</taxon>
        <taxon>Kitasatosporales</taxon>
        <taxon>Streptomycetaceae</taxon>
        <taxon>Streptomyces</taxon>
    </lineage>
</organism>
<feature type="region of interest" description="Disordered" evidence="4">
    <location>
        <begin position="321"/>
        <end position="357"/>
    </location>
</feature>
<dbReference type="AlphaFoldDB" id="A0A371PSZ1"/>
<name>A0A371PSZ1_STRIH</name>
<evidence type="ECO:0000313" key="6">
    <source>
        <dbReference type="EMBL" id="REK85605.1"/>
    </source>
</evidence>
<keyword evidence="2 6" id="KW-0238">DNA-binding</keyword>
<dbReference type="EMBL" id="QUAC01000423">
    <property type="protein sequence ID" value="REK85605.1"/>
    <property type="molecule type" value="Genomic_DNA"/>
</dbReference>
<evidence type="ECO:0000256" key="1">
    <source>
        <dbReference type="ARBA" id="ARBA00023015"/>
    </source>
</evidence>
<evidence type="ECO:0000259" key="5">
    <source>
        <dbReference type="PROSITE" id="PS50932"/>
    </source>
</evidence>
<dbReference type="Proteomes" id="UP000262477">
    <property type="component" value="Unassembled WGS sequence"/>
</dbReference>
<evidence type="ECO:0000256" key="3">
    <source>
        <dbReference type="ARBA" id="ARBA00023163"/>
    </source>
</evidence>
<feature type="domain" description="HTH lacI-type" evidence="5">
    <location>
        <begin position="3"/>
        <end position="57"/>
    </location>
</feature>
<reference evidence="6 7" key="1">
    <citation type="submission" date="2018-08" db="EMBL/GenBank/DDBJ databases">
        <title>Streptomyces NEAU-D10 sp. nov., a novel Actinomycete isolated from soil.</title>
        <authorList>
            <person name="Jin L."/>
        </authorList>
    </citation>
    <scope>NUCLEOTIDE SEQUENCE [LARGE SCALE GENOMIC DNA]</scope>
    <source>
        <strain evidence="6 7">NEAU-D10</strain>
    </source>
</reference>
<feature type="compositionally biased region" description="Basic and acidic residues" evidence="4">
    <location>
        <begin position="337"/>
        <end position="350"/>
    </location>
</feature>
<dbReference type="Gene3D" id="1.10.260.40">
    <property type="entry name" value="lambda repressor-like DNA-binding domains"/>
    <property type="match status" value="1"/>
</dbReference>
<evidence type="ECO:0000256" key="4">
    <source>
        <dbReference type="SAM" id="MobiDB-lite"/>
    </source>
</evidence>
<comment type="caution">
    <text evidence="6">The sequence shown here is derived from an EMBL/GenBank/DDBJ whole genome shotgun (WGS) entry which is preliminary data.</text>
</comment>
<accession>A0A371PSZ1</accession>
<evidence type="ECO:0000313" key="7">
    <source>
        <dbReference type="Proteomes" id="UP000262477"/>
    </source>
</evidence>
<keyword evidence="7" id="KW-1185">Reference proteome</keyword>
<dbReference type="GO" id="GO:0000976">
    <property type="term" value="F:transcription cis-regulatory region binding"/>
    <property type="evidence" value="ECO:0007669"/>
    <property type="project" value="TreeGrafter"/>
</dbReference>
<dbReference type="SMART" id="SM00354">
    <property type="entry name" value="HTH_LACI"/>
    <property type="match status" value="1"/>
</dbReference>